<sequence length="114" mass="12641">MSANSVGVQPPIVLFDVDDFLYSFSSVHALLEWYEPLMQEESNGCFDSLARMVTVNAEGGGWQARLADDGDGDALRGRAHAFLARYEPAYLDLADLPDMALVESLARLQRYAIR</sequence>
<comment type="caution">
    <text evidence="1">The sequence shown here is derived from an EMBL/GenBank/DDBJ whole genome shotgun (WGS) entry which is preliminary data.</text>
</comment>
<evidence type="ECO:0000313" key="2">
    <source>
        <dbReference type="Proteomes" id="UP000032545"/>
    </source>
</evidence>
<dbReference type="Proteomes" id="UP000032545">
    <property type="component" value="Unassembled WGS sequence"/>
</dbReference>
<dbReference type="PATRIC" id="fig|1502723.3.peg.1037"/>
<gene>
    <name evidence="1" type="ORF">FF36_06348</name>
</gene>
<reference evidence="2" key="1">
    <citation type="submission" date="2015-02" db="EMBL/GenBank/DDBJ databases">
        <title>Draft Genome of Frankia sp. CpI1-S.</title>
        <authorList>
            <person name="Oshone R.T."/>
            <person name="Ngom M."/>
            <person name="Ghodhbane-Gtari F."/>
            <person name="Gtari M."/>
            <person name="Morris K."/>
            <person name="Thomas K."/>
            <person name="Sen A."/>
            <person name="Tisa L.S."/>
        </authorList>
    </citation>
    <scope>NUCLEOTIDE SEQUENCE [LARGE SCALE GENOMIC DNA]</scope>
    <source>
        <strain evidence="2">CpI1-S</strain>
    </source>
</reference>
<keyword evidence="2" id="KW-1185">Reference proteome</keyword>
<dbReference type="EMBL" id="JYFN01000115">
    <property type="protein sequence ID" value="KJE19372.1"/>
    <property type="molecule type" value="Genomic_DNA"/>
</dbReference>
<name>A0A0D8B7L9_9ACTN</name>
<organism evidence="1 2">
    <name type="scientific">Frankia torreyi</name>
    <dbReference type="NCBI Taxonomy" id="1856"/>
    <lineage>
        <taxon>Bacteria</taxon>
        <taxon>Bacillati</taxon>
        <taxon>Actinomycetota</taxon>
        <taxon>Actinomycetes</taxon>
        <taxon>Frankiales</taxon>
        <taxon>Frankiaceae</taxon>
        <taxon>Frankia</taxon>
    </lineage>
</organism>
<accession>A0A0D8B7L9</accession>
<evidence type="ECO:0000313" key="1">
    <source>
        <dbReference type="EMBL" id="KJE19372.1"/>
    </source>
</evidence>
<reference evidence="1 2" key="2">
    <citation type="journal article" date="2016" name="Genome Announc.">
        <title>Permanent Draft Genome Sequences for Two Variants of Frankia sp. Strain CpI1, the First Frankia Strain Isolated from Root Nodules of Comptonia peregrina.</title>
        <authorList>
            <person name="Oshone R."/>
            <person name="Hurst S.G.IV."/>
            <person name="Abebe-Akele F."/>
            <person name="Simpson S."/>
            <person name="Morris K."/>
            <person name="Thomas W.K."/>
            <person name="Tisa L.S."/>
        </authorList>
    </citation>
    <scope>NUCLEOTIDE SEQUENCE [LARGE SCALE GENOMIC DNA]</scope>
    <source>
        <strain evidence="2">CpI1-S</strain>
    </source>
</reference>
<protein>
    <submittedName>
        <fullName evidence="1">Uncharacterized protein</fullName>
    </submittedName>
</protein>
<proteinExistence type="predicted"/>
<dbReference type="AlphaFoldDB" id="A0A0D8B7L9"/>